<feature type="transmembrane region" description="Helical" evidence="8">
    <location>
        <begin position="211"/>
        <end position="235"/>
    </location>
</feature>
<evidence type="ECO:0000256" key="3">
    <source>
        <dbReference type="ARBA" id="ARBA00022692"/>
    </source>
</evidence>
<organism evidence="9 10">
    <name type="scientific">Pseudonocardia parietis</name>
    <dbReference type="NCBI Taxonomy" id="570936"/>
    <lineage>
        <taxon>Bacteria</taxon>
        <taxon>Bacillati</taxon>
        <taxon>Actinomycetota</taxon>
        <taxon>Actinomycetes</taxon>
        <taxon>Pseudonocardiales</taxon>
        <taxon>Pseudonocardiaceae</taxon>
        <taxon>Pseudonocardia</taxon>
    </lineage>
</organism>
<feature type="transmembrane region" description="Helical" evidence="8">
    <location>
        <begin position="437"/>
        <end position="458"/>
    </location>
</feature>
<evidence type="ECO:0000256" key="2">
    <source>
        <dbReference type="ARBA" id="ARBA00022475"/>
    </source>
</evidence>
<comment type="subcellular location">
    <subcellularLocation>
        <location evidence="1">Cell membrane</location>
        <topology evidence="1">Multi-pass membrane protein</topology>
    </subcellularLocation>
</comment>
<protein>
    <submittedName>
        <fullName evidence="9">Peptidoglycan biosynthesis protein MviN/MurJ (Putative lipid II flippase)</fullName>
    </submittedName>
</protein>
<feature type="transmembrane region" description="Helical" evidence="8">
    <location>
        <begin position="335"/>
        <end position="355"/>
    </location>
</feature>
<dbReference type="InterPro" id="IPR004268">
    <property type="entry name" value="MurJ"/>
</dbReference>
<reference evidence="9 10" key="1">
    <citation type="submission" date="2021-03" db="EMBL/GenBank/DDBJ databases">
        <title>Sequencing the genomes of 1000 actinobacteria strains.</title>
        <authorList>
            <person name="Klenk H.-P."/>
        </authorList>
    </citation>
    <scope>NUCLEOTIDE SEQUENCE [LARGE SCALE GENOMIC DNA]</scope>
    <source>
        <strain evidence="9 10">DSM 45256</strain>
    </source>
</reference>
<keyword evidence="5" id="KW-0573">Peptidoglycan synthesis</keyword>
<dbReference type="Proteomes" id="UP001519295">
    <property type="component" value="Unassembled WGS sequence"/>
</dbReference>
<dbReference type="PANTHER" id="PTHR47019">
    <property type="entry name" value="LIPID II FLIPPASE MURJ"/>
    <property type="match status" value="1"/>
</dbReference>
<keyword evidence="7 8" id="KW-0472">Membrane</keyword>
<feature type="transmembrane region" description="Helical" evidence="8">
    <location>
        <begin position="34"/>
        <end position="56"/>
    </location>
</feature>
<keyword evidence="6 8" id="KW-1133">Transmembrane helix</keyword>
<feature type="transmembrane region" description="Helical" evidence="8">
    <location>
        <begin position="104"/>
        <end position="124"/>
    </location>
</feature>
<comment type="caution">
    <text evidence="9">The sequence shown here is derived from an EMBL/GenBank/DDBJ whole genome shotgun (WGS) entry which is preliminary data.</text>
</comment>
<feature type="transmembrane region" description="Helical" evidence="8">
    <location>
        <begin position="470"/>
        <end position="494"/>
    </location>
</feature>
<dbReference type="InterPro" id="IPR051050">
    <property type="entry name" value="Lipid_II_flippase_MurJ/MviN"/>
</dbReference>
<evidence type="ECO:0000256" key="4">
    <source>
        <dbReference type="ARBA" id="ARBA00022960"/>
    </source>
</evidence>
<feature type="transmembrane region" description="Helical" evidence="8">
    <location>
        <begin position="500"/>
        <end position="522"/>
    </location>
</feature>
<evidence type="ECO:0000256" key="6">
    <source>
        <dbReference type="ARBA" id="ARBA00022989"/>
    </source>
</evidence>
<evidence type="ECO:0000256" key="5">
    <source>
        <dbReference type="ARBA" id="ARBA00022984"/>
    </source>
</evidence>
<evidence type="ECO:0000256" key="1">
    <source>
        <dbReference type="ARBA" id="ARBA00004651"/>
    </source>
</evidence>
<sequence length="534" mass="54381">MGMMDNRAEPSTRSAARDAATVAGWTLMSRMTGLLRVVVAGAVMGPTFFGNTFQIAYVLPGLVYSTIAGPVLGMVLVPAVVSAVERSGHAHARAVSAGVAFRVLVLAAGASIALLALAPMIAWLVTLGYPAALVDLGEARRLAILLFLFVVPQIILYSVAALGVAAQQAHGRFAISAGAPAVENLGLVATVSVAGFVWGTGLEIGQVPNSMIVWLGLGSTLSVALHALLQCIGAARCGMLVRPSLRAARSPDAADPVQRLLRSVGVAAWPSLSMFVVLTCAGTVAGGVIIAQMAYAVYNAAAYLTGRAVSIAALPRLARAAAGNGVDLATRWRQCTGFALLTSVPVLVALSVLAMPVADVLARGRLAEPGVIRDLAAVLVVVAIAQLIGGVHDLGRQALFVTRNEIRARRGSEVASVATLATAALALLVPVEGHRIVVLLLAIPIGELSGALVVLAAVRATVGSARLLDGTAAVASVVGSVAMLPVLLAGLLWYTTALPGTASTVGIVVIVSAAAVTAYALAVHRRIPQVGREG</sequence>
<feature type="transmembrane region" description="Helical" evidence="8">
    <location>
        <begin position="144"/>
        <end position="166"/>
    </location>
</feature>
<dbReference type="Pfam" id="PF03023">
    <property type="entry name" value="MurJ"/>
    <property type="match status" value="1"/>
</dbReference>
<name>A0ABS4VR03_9PSEU</name>
<accession>A0ABS4VR03</accession>
<evidence type="ECO:0000256" key="8">
    <source>
        <dbReference type="SAM" id="Phobius"/>
    </source>
</evidence>
<feature type="transmembrane region" description="Helical" evidence="8">
    <location>
        <begin position="296"/>
        <end position="314"/>
    </location>
</feature>
<dbReference type="PANTHER" id="PTHR47019:SF1">
    <property type="entry name" value="LIPID II FLIPPASE MURJ"/>
    <property type="match status" value="1"/>
</dbReference>
<proteinExistence type="predicted"/>
<keyword evidence="4" id="KW-0133">Cell shape</keyword>
<dbReference type="EMBL" id="JAGINU010000001">
    <property type="protein sequence ID" value="MBP2366359.1"/>
    <property type="molecule type" value="Genomic_DNA"/>
</dbReference>
<keyword evidence="2" id="KW-1003">Cell membrane</keyword>
<evidence type="ECO:0000313" key="9">
    <source>
        <dbReference type="EMBL" id="MBP2366359.1"/>
    </source>
</evidence>
<feature type="transmembrane region" description="Helical" evidence="8">
    <location>
        <begin position="414"/>
        <end position="431"/>
    </location>
</feature>
<gene>
    <name evidence="9" type="ORF">JOF36_002055</name>
</gene>
<feature type="transmembrane region" description="Helical" evidence="8">
    <location>
        <begin position="266"/>
        <end position="290"/>
    </location>
</feature>
<feature type="transmembrane region" description="Helical" evidence="8">
    <location>
        <begin position="375"/>
        <end position="394"/>
    </location>
</feature>
<feature type="transmembrane region" description="Helical" evidence="8">
    <location>
        <begin position="62"/>
        <end position="84"/>
    </location>
</feature>
<keyword evidence="10" id="KW-1185">Reference proteome</keyword>
<evidence type="ECO:0000256" key="7">
    <source>
        <dbReference type="ARBA" id="ARBA00023136"/>
    </source>
</evidence>
<feature type="transmembrane region" description="Helical" evidence="8">
    <location>
        <begin position="173"/>
        <end position="199"/>
    </location>
</feature>
<evidence type="ECO:0000313" key="10">
    <source>
        <dbReference type="Proteomes" id="UP001519295"/>
    </source>
</evidence>
<keyword evidence="3 8" id="KW-0812">Transmembrane</keyword>